<dbReference type="Gene3D" id="3.30.420.40">
    <property type="match status" value="2"/>
</dbReference>
<dbReference type="RefSeq" id="WP_284719759.1">
    <property type="nucleotide sequence ID" value="NZ_PGFT01000001.1"/>
</dbReference>
<evidence type="ECO:0000313" key="3">
    <source>
        <dbReference type="Proteomes" id="UP001243298"/>
    </source>
</evidence>
<dbReference type="Pfam" id="PF03702">
    <property type="entry name" value="AnmK"/>
    <property type="match status" value="1"/>
</dbReference>
<keyword evidence="1" id="KW-0067">ATP-binding</keyword>
<dbReference type="EC" id="2.7.1.170" evidence="1"/>
<proteinExistence type="inferred from homology"/>
<keyword evidence="3" id="KW-1185">Reference proteome</keyword>
<dbReference type="GO" id="GO:0016301">
    <property type="term" value="F:kinase activity"/>
    <property type="evidence" value="ECO:0007669"/>
    <property type="project" value="UniProtKB-KW"/>
</dbReference>
<keyword evidence="1" id="KW-0547">Nucleotide-binding</keyword>
<comment type="pathway">
    <text evidence="1">Amino-sugar metabolism; 1,6-anhydro-N-acetylmuramate degradation.</text>
</comment>
<gene>
    <name evidence="1" type="primary">anmK</name>
    <name evidence="2" type="ORF">CUR83_12520</name>
</gene>
<comment type="similarity">
    <text evidence="1">Belongs to the anhydro-N-acetylmuramic acid kinase family.</text>
</comment>
<dbReference type="NCBIfam" id="NF007139">
    <property type="entry name" value="PRK09585.1-3"/>
    <property type="match status" value="1"/>
</dbReference>
<keyword evidence="1" id="KW-0119">Carbohydrate metabolism</keyword>
<dbReference type="Proteomes" id="UP001243298">
    <property type="component" value="Unassembled WGS sequence"/>
</dbReference>
<dbReference type="EMBL" id="PGFT01000001">
    <property type="protein sequence ID" value="MDH4905857.1"/>
    <property type="molecule type" value="Genomic_DNA"/>
</dbReference>
<reference evidence="2 3" key="1">
    <citation type="submission" date="2017-11" db="EMBL/GenBank/DDBJ databases">
        <title>Whole genome sequencing of Psychrobacter pocilloporae S6-60T(=JCM 31058T=LMG 29157T).</title>
        <authorList>
            <person name="Das S.K."/>
        </authorList>
    </citation>
    <scope>NUCLEOTIDE SEQUENCE [LARGE SCALE GENOMIC DNA]</scope>
    <source>
        <strain evidence="2 3">S6-60</strain>
    </source>
</reference>
<dbReference type="PANTHER" id="PTHR30605:SF0">
    <property type="entry name" value="ANHYDRO-N-ACETYLMURAMIC ACID KINASE"/>
    <property type="match status" value="1"/>
</dbReference>
<sequence length="463" mass="49874">MTNPASIADTEHNAIADLLMNNGLGNGSDDIDDLTDDNSNYATLTDALEQTVFESFDDGLYIGMMSGTSLDGMDAVICQFNHDMGDKETTNKESISDEGSSQPPMQLLATYSQDFPPRLREVLLALCQPNGVNQLVPEADEPTSELDWFGWASREYAEFASEVVNTLLQQADIDAESVLAIGCHGQTVRHRPQMGFSLQLVDANIIAERTGISVVSDFRRRDMAVGGQGAPLVPAFHQALFGTSDNTRVILNLGGIANITVLPADGKDQVVGYDTGPANLLLDAWTALHNDNSYDASGAWAQSGKIIEPLLEQLLAHPFFTQPHPKSTGREVFNLAWLQDELQTFDQASVYTRYSSADVQATLTELTAISASAQINNFITTDKNSSVSVCGGGALNDYLMTRLQAHLPHSTVMTTDHLGLAPTWVEAVAFAWLARQTLMGETGNLPAVTGANKGVVLGQVCFA</sequence>
<dbReference type="InterPro" id="IPR005338">
    <property type="entry name" value="Anhydro_N_Ac-Mur_kinase"/>
</dbReference>
<name>A0ABT6IVK6_9GAMM</name>
<keyword evidence="1 2" id="KW-0418">Kinase</keyword>
<dbReference type="PANTHER" id="PTHR30605">
    <property type="entry name" value="ANHYDRO-N-ACETYLMURAMIC ACID KINASE"/>
    <property type="match status" value="1"/>
</dbReference>
<accession>A0ABT6IVK6</accession>
<dbReference type="HAMAP" id="MF_01270">
    <property type="entry name" value="AnhMurNAc_kinase"/>
    <property type="match status" value="1"/>
</dbReference>
<dbReference type="CDD" id="cd24050">
    <property type="entry name" value="ASKHA_NBD_ANMK"/>
    <property type="match status" value="1"/>
</dbReference>
<keyword evidence="1" id="KW-0808">Transferase</keyword>
<comment type="caution">
    <text evidence="2">The sequence shown here is derived from an EMBL/GenBank/DDBJ whole genome shotgun (WGS) entry which is preliminary data.</text>
</comment>
<feature type="binding site" evidence="1">
    <location>
        <begin position="67"/>
        <end position="74"/>
    </location>
    <ligand>
        <name>ATP</name>
        <dbReference type="ChEBI" id="CHEBI:30616"/>
    </ligand>
</feature>
<dbReference type="InterPro" id="IPR043129">
    <property type="entry name" value="ATPase_NBD"/>
</dbReference>
<organism evidence="2 3">
    <name type="scientific">Psychrobacter pocilloporae</name>
    <dbReference type="NCBI Taxonomy" id="1775882"/>
    <lineage>
        <taxon>Bacteria</taxon>
        <taxon>Pseudomonadati</taxon>
        <taxon>Pseudomonadota</taxon>
        <taxon>Gammaproteobacteria</taxon>
        <taxon>Moraxellales</taxon>
        <taxon>Moraxellaceae</taxon>
        <taxon>Psychrobacter</taxon>
    </lineage>
</organism>
<evidence type="ECO:0000313" key="2">
    <source>
        <dbReference type="EMBL" id="MDH4905857.1"/>
    </source>
</evidence>
<comment type="catalytic activity">
    <reaction evidence="1">
        <text>1,6-anhydro-N-acetyl-beta-muramate + ATP + H2O = N-acetyl-D-muramate 6-phosphate + ADP + H(+)</text>
        <dbReference type="Rhea" id="RHEA:24952"/>
        <dbReference type="ChEBI" id="CHEBI:15377"/>
        <dbReference type="ChEBI" id="CHEBI:15378"/>
        <dbReference type="ChEBI" id="CHEBI:30616"/>
        <dbReference type="ChEBI" id="CHEBI:58690"/>
        <dbReference type="ChEBI" id="CHEBI:58722"/>
        <dbReference type="ChEBI" id="CHEBI:456216"/>
        <dbReference type="EC" id="2.7.1.170"/>
    </reaction>
</comment>
<protein>
    <recommendedName>
        <fullName evidence="1">Anhydro-N-acetylmuramic acid kinase</fullName>
        <ecNumber evidence="1">2.7.1.170</ecNumber>
    </recommendedName>
    <alternativeName>
        <fullName evidence="1">AnhMurNAc kinase</fullName>
    </alternativeName>
</protein>
<comment type="pathway">
    <text evidence="1">Cell wall biogenesis; peptidoglycan recycling.</text>
</comment>
<dbReference type="SUPFAM" id="SSF53067">
    <property type="entry name" value="Actin-like ATPase domain"/>
    <property type="match status" value="1"/>
</dbReference>
<evidence type="ECO:0000256" key="1">
    <source>
        <dbReference type="HAMAP-Rule" id="MF_01270"/>
    </source>
</evidence>
<comment type="function">
    <text evidence="1">Catalyzes the specific phosphorylation of 1,6-anhydro-N-acetylmuramic acid (anhMurNAc) with the simultaneous cleavage of the 1,6-anhydro ring, generating MurNAc-6-P. Is required for the utilization of anhMurNAc either imported from the medium or derived from its own cell wall murein, and thus plays a role in cell wall recycling.</text>
</comment>